<evidence type="ECO:0000313" key="3">
    <source>
        <dbReference type="Proteomes" id="UP000268535"/>
    </source>
</evidence>
<evidence type="ECO:0000313" key="2">
    <source>
        <dbReference type="EMBL" id="RKO96567.1"/>
    </source>
</evidence>
<dbReference type="EMBL" id="ML009823">
    <property type="protein sequence ID" value="RKO96567.1"/>
    <property type="molecule type" value="Genomic_DNA"/>
</dbReference>
<feature type="region of interest" description="Disordered" evidence="1">
    <location>
        <begin position="91"/>
        <end position="113"/>
    </location>
</feature>
<name>A0A4V1ITC4_9FUNG</name>
<dbReference type="Proteomes" id="UP000268535">
    <property type="component" value="Unassembled WGS sequence"/>
</dbReference>
<accession>A0A4V1ITC4</accession>
<organism evidence="2 3">
    <name type="scientific">Caulochytrium protostelioides</name>
    <dbReference type="NCBI Taxonomy" id="1555241"/>
    <lineage>
        <taxon>Eukaryota</taxon>
        <taxon>Fungi</taxon>
        <taxon>Fungi incertae sedis</taxon>
        <taxon>Chytridiomycota</taxon>
        <taxon>Chytridiomycota incertae sedis</taxon>
        <taxon>Chytridiomycetes</taxon>
        <taxon>Caulochytriales</taxon>
        <taxon>Caulochytriaceae</taxon>
        <taxon>Caulochytrium</taxon>
    </lineage>
</organism>
<sequence length="113" mass="12830">MAVETVQQIRCVQTGIGRRHRALERWHCCPRAASFAPDQRHRCHVAAFLVVNMNAMVFESIRGFVERIGGCFQGFTALPEAARDRLIEPCMTKPPPPRPDQVTQHHAINNRKS</sequence>
<gene>
    <name evidence="2" type="ORF">CAUPRSCDRAFT_11743</name>
</gene>
<reference evidence="3" key="1">
    <citation type="journal article" date="2018" name="Nat. Microbiol.">
        <title>Leveraging single-cell genomics to expand the fungal tree of life.</title>
        <authorList>
            <person name="Ahrendt S.R."/>
            <person name="Quandt C.A."/>
            <person name="Ciobanu D."/>
            <person name="Clum A."/>
            <person name="Salamov A."/>
            <person name="Andreopoulos B."/>
            <person name="Cheng J.F."/>
            <person name="Woyke T."/>
            <person name="Pelin A."/>
            <person name="Henrissat B."/>
            <person name="Reynolds N.K."/>
            <person name="Benny G.L."/>
            <person name="Smith M.E."/>
            <person name="James T.Y."/>
            <person name="Grigoriev I.V."/>
        </authorList>
    </citation>
    <scope>NUCLEOTIDE SEQUENCE [LARGE SCALE GENOMIC DNA]</scope>
    <source>
        <strain evidence="3">ATCC 52028</strain>
    </source>
</reference>
<proteinExistence type="predicted"/>
<dbReference type="AlphaFoldDB" id="A0A4V1ITC4"/>
<evidence type="ECO:0000256" key="1">
    <source>
        <dbReference type="SAM" id="MobiDB-lite"/>
    </source>
</evidence>
<protein>
    <submittedName>
        <fullName evidence="2">Uncharacterized protein</fullName>
    </submittedName>
</protein>